<dbReference type="AlphaFoldDB" id="W5TG17"/>
<evidence type="ECO:0000313" key="2">
    <source>
        <dbReference type="Proteomes" id="UP000019150"/>
    </source>
</evidence>
<accession>W5TG17</accession>
<dbReference type="Proteomes" id="UP000019150">
    <property type="component" value="Chromosome"/>
</dbReference>
<dbReference type="OrthoDB" id="10009973at2"/>
<dbReference type="PATRIC" id="fig|1415166.3.peg.3201"/>
<dbReference type="EMBL" id="CP006850">
    <property type="protein sequence ID" value="AHH17908.1"/>
    <property type="molecule type" value="Genomic_DNA"/>
</dbReference>
<sequence length="530" mass="56456">MMDTRHFVLRPGVHTAFVPGGGVFIGGDLSKFVLDTGARIDRLFAGYEEVLGTGIAEPDLRALAGSRGDNSDSVLSLVDLLVRRGLVRALDGTAFASYTRLRPWSLRHPGMSAEIDSRAADPEQAKDLLMSAVAQVEAVAEWHPIVAEMLAQCGVTGDVEFTTPGDDSPFDVRITVRAGDRIGTAAACLRRWPALIATPPVGDPDLAGLTTELRARLTAWRPELSAESSPAATHLTVRLTAVAAVRALAGLTTGTAEYVCADPLSVDRVPLDHRPPPPPDPELLDAEPLARYWLGDWTFAVRVDGGEDLPQLPLNTACARTVRGDRAHVGWAAQHTFARIEATLAAFRAATQPQPGVVPFAGLSRDHARADAYLRAVRPETATALEYSELSDVRARRFWVDIEQRSRAMVSASISPLGSTGWFSATVRCGDEEFTACGRTADESVFSAVATCFVSFLLAGEGFGESVRIAPHHTGAATGIARSDAGKLADALMADYPELAGWTLDFAAADPVHPDHAIVAGTIRAADRAC</sequence>
<evidence type="ECO:0000313" key="1">
    <source>
        <dbReference type="EMBL" id="AHH17908.1"/>
    </source>
</evidence>
<reference evidence="1 2" key="1">
    <citation type="journal article" date="2014" name="Appl. Environ. Microbiol.">
        <title>Insights into the Microbial Degradation of Rubber and Gutta-Percha by Analysis of the Complete Genome of Nocardia nova SH22a.</title>
        <authorList>
            <person name="Luo Q."/>
            <person name="Hiessl S."/>
            <person name="Poehlein A."/>
            <person name="Daniel R."/>
            <person name="Steinbuchel A."/>
        </authorList>
    </citation>
    <scope>NUCLEOTIDE SEQUENCE [LARGE SCALE GENOMIC DNA]</scope>
    <source>
        <strain evidence="1">SH22a</strain>
    </source>
</reference>
<dbReference type="RefSeq" id="WP_148306847.1">
    <property type="nucleotide sequence ID" value="NZ_CP006850.1"/>
</dbReference>
<name>W5TG17_9NOCA</name>
<dbReference type="STRING" id="1415166.NONO_c31210"/>
<dbReference type="HOGENOM" id="CLU_513712_0_0_11"/>
<keyword evidence="2" id="KW-1185">Reference proteome</keyword>
<organism evidence="1 2">
    <name type="scientific">Nocardia nova SH22a</name>
    <dbReference type="NCBI Taxonomy" id="1415166"/>
    <lineage>
        <taxon>Bacteria</taxon>
        <taxon>Bacillati</taxon>
        <taxon>Actinomycetota</taxon>
        <taxon>Actinomycetes</taxon>
        <taxon>Mycobacteriales</taxon>
        <taxon>Nocardiaceae</taxon>
        <taxon>Nocardia</taxon>
    </lineage>
</organism>
<gene>
    <name evidence="1" type="ORF">NONO_c31210</name>
</gene>
<protein>
    <submittedName>
        <fullName evidence="1">Uncharacterized protein</fullName>
    </submittedName>
</protein>
<dbReference type="KEGG" id="nno:NONO_c31210"/>
<proteinExistence type="predicted"/>